<dbReference type="InterPro" id="IPR023346">
    <property type="entry name" value="Lysozyme-like_dom_sf"/>
</dbReference>
<evidence type="ECO:0000259" key="1">
    <source>
        <dbReference type="Pfam" id="PF01464"/>
    </source>
</evidence>
<dbReference type="Gene3D" id="1.10.530.10">
    <property type="match status" value="1"/>
</dbReference>
<dbReference type="RefSeq" id="WP_262685739.1">
    <property type="nucleotide sequence ID" value="NZ_JAOQIO010000084.1"/>
</dbReference>
<sequence>MSVSFWRKKRVFALLFFTFVCFLFLTSSSVSKMLYPIQYQNEIQKNAAVYQLDPFLIAAIIRVESNYQTHIESKKGAYGLMQLMPDTSDWIVDTARFSPSYKNDLHNPAVSIQMGSWYLNWLHKQFKGNAVLAIAGYNAGQGNVSHWLNDEQWDGTLENVSSIPYGETRHYIQRVLYYYNKYHKLYAEDWGIPAEKQRSIGQATK</sequence>
<name>A0ABT2UIZ2_9BACL</name>
<dbReference type="Pfam" id="PF01464">
    <property type="entry name" value="SLT"/>
    <property type="match status" value="1"/>
</dbReference>
<gene>
    <name evidence="2" type="ORF">OB236_21100</name>
</gene>
<evidence type="ECO:0000313" key="3">
    <source>
        <dbReference type="Proteomes" id="UP001652445"/>
    </source>
</evidence>
<protein>
    <submittedName>
        <fullName evidence="2">Lytic transglycosylase domain-containing protein</fullName>
    </submittedName>
</protein>
<dbReference type="EMBL" id="JAOQIO010000084">
    <property type="protein sequence ID" value="MCU6794613.1"/>
    <property type="molecule type" value="Genomic_DNA"/>
</dbReference>
<proteinExistence type="predicted"/>
<feature type="domain" description="Transglycosylase SLT" evidence="1">
    <location>
        <begin position="43"/>
        <end position="155"/>
    </location>
</feature>
<dbReference type="PANTHER" id="PTHR37423">
    <property type="entry name" value="SOLUBLE LYTIC MUREIN TRANSGLYCOSYLASE-RELATED"/>
    <property type="match status" value="1"/>
</dbReference>
<comment type="caution">
    <text evidence="2">The sequence shown here is derived from an EMBL/GenBank/DDBJ whole genome shotgun (WGS) entry which is preliminary data.</text>
</comment>
<dbReference type="SUPFAM" id="SSF53955">
    <property type="entry name" value="Lysozyme-like"/>
    <property type="match status" value="1"/>
</dbReference>
<dbReference type="CDD" id="cd16896">
    <property type="entry name" value="LT_Slt70-like"/>
    <property type="match status" value="1"/>
</dbReference>
<keyword evidence="3" id="KW-1185">Reference proteome</keyword>
<accession>A0ABT2UIZ2</accession>
<dbReference type="InterPro" id="IPR008258">
    <property type="entry name" value="Transglycosylase_SLT_dom_1"/>
</dbReference>
<evidence type="ECO:0000313" key="2">
    <source>
        <dbReference type="EMBL" id="MCU6794613.1"/>
    </source>
</evidence>
<dbReference type="Proteomes" id="UP001652445">
    <property type="component" value="Unassembled WGS sequence"/>
</dbReference>
<reference evidence="2 3" key="1">
    <citation type="submission" date="2022-09" db="EMBL/GenBank/DDBJ databases">
        <authorList>
            <person name="Han X.L."/>
            <person name="Wang Q."/>
            <person name="Lu T."/>
        </authorList>
    </citation>
    <scope>NUCLEOTIDE SEQUENCE [LARGE SCALE GENOMIC DNA]</scope>
    <source>
        <strain evidence="2 3">WQ 127069</strain>
    </source>
</reference>
<organism evidence="2 3">
    <name type="scientific">Paenibacillus baimaensis</name>
    <dbReference type="NCBI Taxonomy" id="2982185"/>
    <lineage>
        <taxon>Bacteria</taxon>
        <taxon>Bacillati</taxon>
        <taxon>Bacillota</taxon>
        <taxon>Bacilli</taxon>
        <taxon>Bacillales</taxon>
        <taxon>Paenibacillaceae</taxon>
        <taxon>Paenibacillus</taxon>
    </lineage>
</organism>
<dbReference type="PANTHER" id="PTHR37423:SF5">
    <property type="entry name" value="SOLUBLE LYTIC MUREIN TRANSGLYCOSYLASE"/>
    <property type="match status" value="1"/>
</dbReference>